<dbReference type="Gramene" id="QL93p0205_0056:mrna">
    <property type="protein sequence ID" value="QL93p0205_0056:mrna:CDS:1"/>
    <property type="gene ID" value="QL93p0205_0056"/>
</dbReference>
<dbReference type="SUPFAM" id="SSF56112">
    <property type="entry name" value="Protein kinase-like (PK-like)"/>
    <property type="match status" value="1"/>
</dbReference>
<reference evidence="14" key="1">
    <citation type="submission" date="2021-01" db="UniProtKB">
        <authorList>
            <consortium name="EnsemblPlants"/>
        </authorList>
    </citation>
    <scope>IDENTIFICATION</scope>
</reference>
<keyword evidence="2 11" id="KW-0723">Serine/threonine-protein kinase</keyword>
<protein>
    <recommendedName>
        <fullName evidence="1">non-specific serine/threonine protein kinase</fullName>
        <ecNumber evidence="1">2.7.11.1</ecNumber>
    </recommendedName>
</protein>
<dbReference type="InterPro" id="IPR017441">
    <property type="entry name" value="Protein_kinase_ATP_BS"/>
</dbReference>
<dbReference type="FunFam" id="1.10.510.10:FF:001023">
    <property type="entry name" value="Os07g0541700 protein"/>
    <property type="match status" value="1"/>
</dbReference>
<keyword evidence="4" id="KW-0732">Signal</keyword>
<dbReference type="EC" id="2.7.11.1" evidence="1"/>
<evidence type="ECO:0000256" key="10">
    <source>
        <dbReference type="PROSITE-ProRule" id="PRU10141"/>
    </source>
</evidence>
<comment type="similarity">
    <text evidence="11">Belongs to the protein kinase superfamily.</text>
</comment>
<evidence type="ECO:0000256" key="9">
    <source>
        <dbReference type="ARBA" id="ARBA00048679"/>
    </source>
</evidence>
<keyword evidence="12" id="KW-0812">Transmembrane</keyword>
<keyword evidence="6" id="KW-0418">Kinase</keyword>
<dbReference type="SMART" id="SM00220">
    <property type="entry name" value="S_TKc"/>
    <property type="match status" value="1"/>
</dbReference>
<dbReference type="Pfam" id="PF00069">
    <property type="entry name" value="Pkinase"/>
    <property type="match status" value="1"/>
</dbReference>
<dbReference type="InterPro" id="IPR000719">
    <property type="entry name" value="Prot_kinase_dom"/>
</dbReference>
<evidence type="ECO:0000313" key="14">
    <source>
        <dbReference type="EnsemblPlants" id="QL93p0205_0056:mrna:CDS:1"/>
    </source>
</evidence>
<evidence type="ECO:0000256" key="8">
    <source>
        <dbReference type="ARBA" id="ARBA00047899"/>
    </source>
</evidence>
<keyword evidence="15" id="KW-1185">Reference proteome</keyword>
<proteinExistence type="inferred from homology"/>
<accession>A0A7N2N7X6</accession>
<organism evidence="14 15">
    <name type="scientific">Quercus lobata</name>
    <name type="common">Valley oak</name>
    <dbReference type="NCBI Taxonomy" id="97700"/>
    <lineage>
        <taxon>Eukaryota</taxon>
        <taxon>Viridiplantae</taxon>
        <taxon>Streptophyta</taxon>
        <taxon>Embryophyta</taxon>
        <taxon>Tracheophyta</taxon>
        <taxon>Spermatophyta</taxon>
        <taxon>Magnoliopsida</taxon>
        <taxon>eudicotyledons</taxon>
        <taxon>Gunneridae</taxon>
        <taxon>Pentapetalae</taxon>
        <taxon>rosids</taxon>
        <taxon>fabids</taxon>
        <taxon>Fagales</taxon>
        <taxon>Fagaceae</taxon>
        <taxon>Quercus</taxon>
    </lineage>
</organism>
<keyword evidence="7 10" id="KW-0067">ATP-binding</keyword>
<dbReference type="InterPro" id="IPR008271">
    <property type="entry name" value="Ser/Thr_kinase_AS"/>
</dbReference>
<comment type="catalytic activity">
    <reaction evidence="9">
        <text>L-seryl-[protein] + ATP = O-phospho-L-seryl-[protein] + ADP + H(+)</text>
        <dbReference type="Rhea" id="RHEA:17989"/>
        <dbReference type="Rhea" id="RHEA-COMP:9863"/>
        <dbReference type="Rhea" id="RHEA-COMP:11604"/>
        <dbReference type="ChEBI" id="CHEBI:15378"/>
        <dbReference type="ChEBI" id="CHEBI:29999"/>
        <dbReference type="ChEBI" id="CHEBI:30616"/>
        <dbReference type="ChEBI" id="CHEBI:83421"/>
        <dbReference type="ChEBI" id="CHEBI:456216"/>
        <dbReference type="EC" id="2.7.11.1"/>
    </reaction>
</comment>
<evidence type="ECO:0000256" key="2">
    <source>
        <dbReference type="ARBA" id="ARBA00022527"/>
    </source>
</evidence>
<dbReference type="OMA" id="CDEKSHR"/>
<dbReference type="AlphaFoldDB" id="A0A7N2N7X6"/>
<keyword evidence="3" id="KW-0808">Transferase</keyword>
<dbReference type="PROSITE" id="PS00108">
    <property type="entry name" value="PROTEIN_KINASE_ST"/>
    <property type="match status" value="1"/>
</dbReference>
<evidence type="ECO:0000256" key="6">
    <source>
        <dbReference type="ARBA" id="ARBA00022777"/>
    </source>
</evidence>
<comment type="catalytic activity">
    <reaction evidence="8">
        <text>L-threonyl-[protein] + ATP = O-phospho-L-threonyl-[protein] + ADP + H(+)</text>
        <dbReference type="Rhea" id="RHEA:46608"/>
        <dbReference type="Rhea" id="RHEA-COMP:11060"/>
        <dbReference type="Rhea" id="RHEA-COMP:11605"/>
        <dbReference type="ChEBI" id="CHEBI:15378"/>
        <dbReference type="ChEBI" id="CHEBI:30013"/>
        <dbReference type="ChEBI" id="CHEBI:30616"/>
        <dbReference type="ChEBI" id="CHEBI:61977"/>
        <dbReference type="ChEBI" id="CHEBI:456216"/>
        <dbReference type="EC" id="2.7.11.1"/>
    </reaction>
</comment>
<dbReference type="PROSITE" id="PS00107">
    <property type="entry name" value="PROTEIN_KINASE_ATP"/>
    <property type="match status" value="1"/>
</dbReference>
<evidence type="ECO:0000313" key="15">
    <source>
        <dbReference type="Proteomes" id="UP000594261"/>
    </source>
</evidence>
<dbReference type="Gene3D" id="3.30.200.20">
    <property type="entry name" value="Phosphorylase Kinase, domain 1"/>
    <property type="match status" value="1"/>
</dbReference>
<sequence length="288" mass="33155">MSIVEEKDPFFKVYIKVQSDPPPQKHQFEIILGSSIASFFVLFLFIGILIFLFWKKENAADAEEYYLDHVPRMTTRYSYGDLQAIIENFNKELGGGGFGIVFEGTLTNGTKVAVKCLDGYGQIKKSFLAEVKTIGSIHHLNLVRLVGFCDEKSHRLLVYEYMSNGSLDRWLFHKNPKMLLDWQHRKKIFLDIARGLTYLHEECRQKIVHLDIKPQNILLDKNFSAKVCDFGLSKLVDHNQSKVVTNMRGTPSYMTLEWLSSVITEKVHVHSFGIVLLEILCGRRNFDS</sequence>
<name>A0A7N2N7X6_QUELO</name>
<dbReference type="PANTHER" id="PTHR47976:SF30">
    <property type="entry name" value="RECEPTOR-LIKE SERINE_THREONINE-PROTEIN KINASE"/>
    <property type="match status" value="1"/>
</dbReference>
<dbReference type="InterPro" id="IPR051343">
    <property type="entry name" value="G-type_lectin_kinases/EP1-like"/>
</dbReference>
<dbReference type="PANTHER" id="PTHR47976">
    <property type="entry name" value="G-TYPE LECTIN S-RECEPTOR-LIKE SERINE/THREONINE-PROTEIN KINASE SD2-5"/>
    <property type="match status" value="1"/>
</dbReference>
<feature type="transmembrane region" description="Helical" evidence="12">
    <location>
        <begin position="30"/>
        <end position="54"/>
    </location>
</feature>
<evidence type="ECO:0000259" key="13">
    <source>
        <dbReference type="PROSITE" id="PS50011"/>
    </source>
</evidence>
<evidence type="ECO:0000256" key="7">
    <source>
        <dbReference type="ARBA" id="ARBA00022840"/>
    </source>
</evidence>
<keyword evidence="5 10" id="KW-0547">Nucleotide-binding</keyword>
<evidence type="ECO:0000256" key="4">
    <source>
        <dbReference type="ARBA" id="ARBA00022729"/>
    </source>
</evidence>
<evidence type="ECO:0000256" key="3">
    <source>
        <dbReference type="ARBA" id="ARBA00022679"/>
    </source>
</evidence>
<dbReference type="GO" id="GO:0005524">
    <property type="term" value="F:ATP binding"/>
    <property type="evidence" value="ECO:0007669"/>
    <property type="project" value="UniProtKB-UniRule"/>
</dbReference>
<keyword evidence="12" id="KW-0472">Membrane</keyword>
<evidence type="ECO:0000256" key="1">
    <source>
        <dbReference type="ARBA" id="ARBA00012513"/>
    </source>
</evidence>
<evidence type="ECO:0000256" key="5">
    <source>
        <dbReference type="ARBA" id="ARBA00022741"/>
    </source>
</evidence>
<dbReference type="Gene3D" id="1.10.510.10">
    <property type="entry name" value="Transferase(Phosphotransferase) domain 1"/>
    <property type="match status" value="1"/>
</dbReference>
<dbReference type="Proteomes" id="UP000594261">
    <property type="component" value="Unassembled WGS sequence"/>
</dbReference>
<dbReference type="GO" id="GO:0004674">
    <property type="term" value="F:protein serine/threonine kinase activity"/>
    <property type="evidence" value="ECO:0007669"/>
    <property type="project" value="UniProtKB-KW"/>
</dbReference>
<evidence type="ECO:0000256" key="11">
    <source>
        <dbReference type="RuleBase" id="RU000304"/>
    </source>
</evidence>
<evidence type="ECO:0000256" key="12">
    <source>
        <dbReference type="SAM" id="Phobius"/>
    </source>
</evidence>
<feature type="binding site" evidence="10">
    <location>
        <position position="115"/>
    </location>
    <ligand>
        <name>ATP</name>
        <dbReference type="ChEBI" id="CHEBI:30616"/>
    </ligand>
</feature>
<dbReference type="InParanoid" id="A0A7N2N7X6"/>
<dbReference type="FunFam" id="3.30.200.20:FF:000178">
    <property type="entry name" value="serine/threonine-protein kinase PBS1-like"/>
    <property type="match status" value="1"/>
</dbReference>
<keyword evidence="12" id="KW-1133">Transmembrane helix</keyword>
<feature type="domain" description="Protein kinase" evidence="13">
    <location>
        <begin position="87"/>
        <end position="288"/>
    </location>
</feature>
<dbReference type="InterPro" id="IPR011009">
    <property type="entry name" value="Kinase-like_dom_sf"/>
</dbReference>
<dbReference type="PROSITE" id="PS50011">
    <property type="entry name" value="PROTEIN_KINASE_DOM"/>
    <property type="match status" value="1"/>
</dbReference>
<dbReference type="EnsemblPlants" id="QL93p0205_0056:mrna">
    <property type="protein sequence ID" value="QL93p0205_0056:mrna:CDS:1"/>
    <property type="gene ID" value="QL93p0205_0056"/>
</dbReference>